<evidence type="ECO:0000259" key="3">
    <source>
        <dbReference type="Pfam" id="PF13439"/>
    </source>
</evidence>
<dbReference type="PANTHER" id="PTHR46401">
    <property type="entry name" value="GLYCOSYLTRANSFERASE WBBK-RELATED"/>
    <property type="match status" value="1"/>
</dbReference>
<dbReference type="EMBL" id="CP007139">
    <property type="protein sequence ID" value="AIE86662.1"/>
    <property type="molecule type" value="Genomic_DNA"/>
</dbReference>
<dbReference type="Pfam" id="PF13439">
    <property type="entry name" value="Glyco_transf_4"/>
    <property type="match status" value="1"/>
</dbReference>
<evidence type="ECO:0000313" key="4">
    <source>
        <dbReference type="EMBL" id="AIE86662.1"/>
    </source>
</evidence>
<dbReference type="GO" id="GO:0016757">
    <property type="term" value="F:glycosyltransferase activity"/>
    <property type="evidence" value="ECO:0007669"/>
    <property type="project" value="TreeGrafter"/>
</dbReference>
<evidence type="ECO:0000256" key="1">
    <source>
        <dbReference type="ARBA" id="ARBA00022679"/>
    </source>
</evidence>
<dbReference type="Gene3D" id="3.40.50.2000">
    <property type="entry name" value="Glycogen Phosphorylase B"/>
    <property type="match status" value="2"/>
</dbReference>
<dbReference type="eggNOG" id="COG0438">
    <property type="taxonomic scope" value="Bacteria"/>
</dbReference>
<dbReference type="STRING" id="661478.OP10G_3294"/>
<dbReference type="HOGENOM" id="CLU_009583_11_0_0"/>
<dbReference type="AlphaFoldDB" id="A0A068NTI8"/>
<dbReference type="CDD" id="cd03794">
    <property type="entry name" value="GT4_WbuB-like"/>
    <property type="match status" value="1"/>
</dbReference>
<organism evidence="4 5">
    <name type="scientific">Fimbriimonas ginsengisoli Gsoil 348</name>
    <dbReference type="NCBI Taxonomy" id="661478"/>
    <lineage>
        <taxon>Bacteria</taxon>
        <taxon>Bacillati</taxon>
        <taxon>Armatimonadota</taxon>
        <taxon>Fimbriimonadia</taxon>
        <taxon>Fimbriimonadales</taxon>
        <taxon>Fimbriimonadaceae</taxon>
        <taxon>Fimbriimonas</taxon>
    </lineage>
</organism>
<dbReference type="GO" id="GO:0009103">
    <property type="term" value="P:lipopolysaccharide biosynthetic process"/>
    <property type="evidence" value="ECO:0007669"/>
    <property type="project" value="TreeGrafter"/>
</dbReference>
<dbReference type="Proteomes" id="UP000027982">
    <property type="component" value="Chromosome"/>
</dbReference>
<name>A0A068NTI8_FIMGI</name>
<keyword evidence="5" id="KW-1185">Reference proteome</keyword>
<feature type="domain" description="Glycosyltransferase subfamily 4-like N-terminal" evidence="3">
    <location>
        <begin position="2"/>
        <end position="106"/>
    </location>
</feature>
<dbReference type="Pfam" id="PF00534">
    <property type="entry name" value="Glycos_transf_1"/>
    <property type="match status" value="1"/>
</dbReference>
<proteinExistence type="predicted"/>
<sequence length="317" mass="35390">MLRDVKCDVVLVSSAPVTLPMAALAYLRRRKIPYVYVVYDMDPDRAVALGIADPHGLPVRALSWQQRKWLHGAHTVVAIGRCMRDHLMERYEVPPDRIEVIEVGADAYTVRPLPRNTKFRRENEIDGFIVLYSGNFGKYHDFDTVLDAAKAVWSKKPSVTFVLVGRGAKKEHLQTRIATERIHNVKMFDFVPEEDYADLIASADVCLVTLEAGMEGLCVPSKFYSILAGGRPTLALMRAKSEVAYAVDGEDIGIVVELGDSGQLAKTVLQLTTKSEELRVQGDRARYLFEARYTSDIIAQKFEATLSKAAAKNSRSL</sequence>
<feature type="domain" description="Glycosyl transferase family 1" evidence="2">
    <location>
        <begin position="119"/>
        <end position="285"/>
    </location>
</feature>
<evidence type="ECO:0000259" key="2">
    <source>
        <dbReference type="Pfam" id="PF00534"/>
    </source>
</evidence>
<accession>A0A068NTI8</accession>
<gene>
    <name evidence="4" type="ORF">OP10G_3294</name>
</gene>
<protein>
    <submittedName>
        <fullName evidence="4">Glycosyl transferase, group 1 family protein</fullName>
    </submittedName>
</protein>
<dbReference type="PANTHER" id="PTHR46401:SF2">
    <property type="entry name" value="GLYCOSYLTRANSFERASE WBBK-RELATED"/>
    <property type="match status" value="1"/>
</dbReference>
<dbReference type="InterPro" id="IPR001296">
    <property type="entry name" value="Glyco_trans_1"/>
</dbReference>
<dbReference type="KEGG" id="fgi:OP10G_3294"/>
<dbReference type="SUPFAM" id="SSF53756">
    <property type="entry name" value="UDP-Glycosyltransferase/glycogen phosphorylase"/>
    <property type="match status" value="1"/>
</dbReference>
<dbReference type="InterPro" id="IPR028098">
    <property type="entry name" value="Glyco_trans_4-like_N"/>
</dbReference>
<reference evidence="4 5" key="1">
    <citation type="journal article" date="2014" name="PLoS ONE">
        <title>The first complete genome sequence of the class fimbriimonadia in the phylum armatimonadetes.</title>
        <authorList>
            <person name="Hu Z.Y."/>
            <person name="Wang Y.Z."/>
            <person name="Im W.T."/>
            <person name="Wang S.Y."/>
            <person name="Zhao G.P."/>
            <person name="Zheng H.J."/>
            <person name="Quan Z.X."/>
        </authorList>
    </citation>
    <scope>NUCLEOTIDE SEQUENCE [LARGE SCALE GENOMIC DNA]</scope>
    <source>
        <strain evidence="4">Gsoil 348</strain>
    </source>
</reference>
<keyword evidence="1 4" id="KW-0808">Transferase</keyword>
<evidence type="ECO:0000313" key="5">
    <source>
        <dbReference type="Proteomes" id="UP000027982"/>
    </source>
</evidence>